<sequence>MSAKSFMFIFLLMTLSACSSAPSHLIVAPDVTVPSHSIYNNKQAQLIVKDMRTSNHIVQILKKGEAATILSSQERLESIIHKNLSNNWQKQGLSITALASTAINIDIEKAIISVEQETMKYRTQSEIIIKITINNGQQTLTNTFKNRGNSEGALKADIAVLERDFNQNLNTLLLTILNSKDIKAFL</sequence>
<accession>A0A502KSV3</accession>
<name>A0A502KSV3_9GAMM</name>
<comment type="caution">
    <text evidence="2">The sequence shown here is derived from an EMBL/GenBank/DDBJ whole genome shotgun (WGS) entry which is preliminary data.</text>
</comment>
<keyword evidence="1" id="KW-0732">Signal</keyword>
<protein>
    <recommendedName>
        <fullName evidence="4">Lipoprotein</fullName>
    </recommendedName>
</protein>
<feature type="chain" id="PRO_5021412760" description="Lipoprotein" evidence="1">
    <location>
        <begin position="20"/>
        <end position="186"/>
    </location>
</feature>
<feature type="signal peptide" evidence="1">
    <location>
        <begin position="1"/>
        <end position="19"/>
    </location>
</feature>
<dbReference type="AlphaFoldDB" id="A0A502KSV3"/>
<dbReference type="Proteomes" id="UP000315303">
    <property type="component" value="Unassembled WGS sequence"/>
</dbReference>
<gene>
    <name evidence="2" type="ORF">EPA86_11745</name>
</gene>
<evidence type="ECO:0000313" key="2">
    <source>
        <dbReference type="EMBL" id="TPH14254.1"/>
    </source>
</evidence>
<dbReference type="EMBL" id="SAWY01000025">
    <property type="protein sequence ID" value="TPH14254.1"/>
    <property type="molecule type" value="Genomic_DNA"/>
</dbReference>
<evidence type="ECO:0000256" key="1">
    <source>
        <dbReference type="SAM" id="SignalP"/>
    </source>
</evidence>
<dbReference type="PROSITE" id="PS51257">
    <property type="entry name" value="PROKAR_LIPOPROTEIN"/>
    <property type="match status" value="1"/>
</dbReference>
<organism evidence="2 3">
    <name type="scientific">Litorilituus lipolyticus</name>
    <dbReference type="NCBI Taxonomy" id="2491017"/>
    <lineage>
        <taxon>Bacteria</taxon>
        <taxon>Pseudomonadati</taxon>
        <taxon>Pseudomonadota</taxon>
        <taxon>Gammaproteobacteria</taxon>
        <taxon>Alteromonadales</taxon>
        <taxon>Colwelliaceae</taxon>
        <taxon>Litorilituus</taxon>
    </lineage>
</organism>
<proteinExistence type="predicted"/>
<reference evidence="2 3" key="1">
    <citation type="submission" date="2019-01" db="EMBL/GenBank/DDBJ databases">
        <title>Litorilituus lipolytica sp. nov., isolated from intertidal sand of the Yellow Sea in China.</title>
        <authorList>
            <person name="Liu A."/>
        </authorList>
    </citation>
    <scope>NUCLEOTIDE SEQUENCE [LARGE SCALE GENOMIC DNA]</scope>
    <source>
        <strain evidence="2 3">RZ04</strain>
    </source>
</reference>
<evidence type="ECO:0000313" key="3">
    <source>
        <dbReference type="Proteomes" id="UP000315303"/>
    </source>
</evidence>
<dbReference type="Pfam" id="PF03923">
    <property type="entry name" value="Lipoprotein_16"/>
    <property type="match status" value="1"/>
</dbReference>
<dbReference type="RefSeq" id="WP_140603840.1">
    <property type="nucleotide sequence ID" value="NZ_SAWY01000025.1"/>
</dbReference>
<evidence type="ECO:0008006" key="4">
    <source>
        <dbReference type="Google" id="ProtNLM"/>
    </source>
</evidence>
<dbReference type="InterPro" id="IPR005619">
    <property type="entry name" value="Uncharacterised_YajG"/>
</dbReference>
<dbReference type="OrthoDB" id="6226250at2"/>
<keyword evidence="3" id="KW-1185">Reference proteome</keyword>